<protein>
    <submittedName>
        <fullName evidence="6">Response regulator</fullName>
    </submittedName>
</protein>
<organism evidence="6 7">
    <name type="scientific">Methylomonas subterranea</name>
    <dbReference type="NCBI Taxonomy" id="2952225"/>
    <lineage>
        <taxon>Bacteria</taxon>
        <taxon>Pseudomonadati</taxon>
        <taxon>Pseudomonadota</taxon>
        <taxon>Gammaproteobacteria</taxon>
        <taxon>Methylococcales</taxon>
        <taxon>Methylococcaceae</taxon>
        <taxon>Methylomonas</taxon>
    </lineage>
</organism>
<dbReference type="Gene3D" id="3.40.50.2300">
    <property type="match status" value="1"/>
</dbReference>
<dbReference type="InterPro" id="IPR001789">
    <property type="entry name" value="Sig_transdc_resp-reg_receiver"/>
</dbReference>
<feature type="repeat" description="TPR" evidence="4">
    <location>
        <begin position="446"/>
        <end position="479"/>
    </location>
</feature>
<dbReference type="PROSITE" id="PS50110">
    <property type="entry name" value="RESPONSE_REGULATORY"/>
    <property type="match status" value="1"/>
</dbReference>
<evidence type="ECO:0000313" key="6">
    <source>
        <dbReference type="EMBL" id="MCQ8105283.1"/>
    </source>
</evidence>
<dbReference type="InterPro" id="IPR013105">
    <property type="entry name" value="TPR_2"/>
</dbReference>
<keyword evidence="3" id="KW-0597">Phosphoprotein</keyword>
<evidence type="ECO:0000256" key="1">
    <source>
        <dbReference type="ARBA" id="ARBA00022737"/>
    </source>
</evidence>
<evidence type="ECO:0000256" key="2">
    <source>
        <dbReference type="ARBA" id="ARBA00022803"/>
    </source>
</evidence>
<dbReference type="Gene3D" id="1.25.40.10">
    <property type="entry name" value="Tetratricopeptide repeat domain"/>
    <property type="match status" value="2"/>
</dbReference>
<feature type="domain" description="Response regulatory" evidence="5">
    <location>
        <begin position="9"/>
        <end position="128"/>
    </location>
</feature>
<dbReference type="PANTHER" id="PTHR43228:SF1">
    <property type="entry name" value="TWO-COMPONENT RESPONSE REGULATOR ARR22"/>
    <property type="match status" value="1"/>
</dbReference>
<sequence length="544" mass="61017">MKPILAGKSILIVEDYPTMRKAIRNMLYTLDADLITEADNGENALLAMSKTNFDVVLCDYNLGPGKNGQQVLEEARQQKLIGYHCVFIIIASEQSASMVLGAMDSKPDEYLAKPFNAQQLFVRLERNLSRKALLNTIEKEVERGNLAQAIQQCDKLLAGNHKKVRTHLLKMRAELATLVGDFDTGRRIYTEILRERDLPWARLGLGVIQFQAGDFAGAAAYFEELLHVHPMFLEGYDWLSKVYEAEDKLHEVQEVVNQAVDLSPQSILRQKKLAETADKIGNVEVAEKAYKAAVSLGKNSIYKSCSDFTNLAKLYARTHAEDDALKTLALMRKEFREDPEAELRATTLEAELHQNSGNSEQAGLCLQKALLLHQQLGGNTPKDLQLDIARGCFLQDKAGQAEAILGGLIKTHIDDDQFLDDVRRMQSSVGMANHSEDLIQNTKRALVATNNKGVSLYKQGKFKEAMALFEQAIASMPDNKTIIINMLKITLHDLKANGIDEEKLLRAQALFKKARQIQIDRHKLGNLQMEFSNLLRQYHEGAKI</sequence>
<name>A0ABT1TII9_9GAMM</name>
<dbReference type="InterPro" id="IPR052048">
    <property type="entry name" value="ST_Response_Regulator"/>
</dbReference>
<dbReference type="EMBL" id="JANIBJ010000027">
    <property type="protein sequence ID" value="MCQ8105283.1"/>
    <property type="molecule type" value="Genomic_DNA"/>
</dbReference>
<evidence type="ECO:0000259" key="5">
    <source>
        <dbReference type="PROSITE" id="PS50110"/>
    </source>
</evidence>
<feature type="modified residue" description="4-aspartylphosphate" evidence="3">
    <location>
        <position position="59"/>
    </location>
</feature>
<dbReference type="RefSeq" id="WP_256603216.1">
    <property type="nucleotide sequence ID" value="NZ_JANIBJ010000027.1"/>
</dbReference>
<dbReference type="Proteomes" id="UP001524499">
    <property type="component" value="Unassembled WGS sequence"/>
</dbReference>
<reference evidence="6 7" key="1">
    <citation type="submission" date="2022-07" db="EMBL/GenBank/DDBJ databases">
        <title>Methylomonas rivi sp. nov., Methylomonas rosea sp. nov., Methylomonas aureus sp. nov. and Methylomonas subterranea sp. nov., four novel methanotrophs isolated from a freshwater creek and the deep terrestrial subsurface.</title>
        <authorList>
            <person name="Abin C."/>
            <person name="Sankaranarayanan K."/>
            <person name="Garner C."/>
            <person name="Sindelar R."/>
            <person name="Kotary K."/>
            <person name="Garner R."/>
            <person name="Barclay S."/>
            <person name="Lawson P."/>
            <person name="Krumholz L."/>
        </authorList>
    </citation>
    <scope>NUCLEOTIDE SEQUENCE [LARGE SCALE GENOMIC DNA]</scope>
    <source>
        <strain evidence="6 7">SURF-2</strain>
    </source>
</reference>
<dbReference type="SMART" id="SM00448">
    <property type="entry name" value="REC"/>
    <property type="match status" value="1"/>
</dbReference>
<keyword evidence="1" id="KW-0677">Repeat</keyword>
<evidence type="ECO:0000256" key="4">
    <source>
        <dbReference type="PROSITE-ProRule" id="PRU00339"/>
    </source>
</evidence>
<gene>
    <name evidence="6" type="ORF">NP590_14300</name>
</gene>
<accession>A0ABT1TII9</accession>
<dbReference type="InterPro" id="IPR019734">
    <property type="entry name" value="TPR_rpt"/>
</dbReference>
<dbReference type="Pfam" id="PF07719">
    <property type="entry name" value="TPR_2"/>
    <property type="match status" value="1"/>
</dbReference>
<keyword evidence="2 4" id="KW-0802">TPR repeat</keyword>
<dbReference type="PROSITE" id="PS50005">
    <property type="entry name" value="TPR"/>
    <property type="match status" value="1"/>
</dbReference>
<dbReference type="Pfam" id="PF00072">
    <property type="entry name" value="Response_reg"/>
    <property type="match status" value="1"/>
</dbReference>
<dbReference type="SUPFAM" id="SSF48452">
    <property type="entry name" value="TPR-like"/>
    <property type="match status" value="1"/>
</dbReference>
<evidence type="ECO:0000313" key="7">
    <source>
        <dbReference type="Proteomes" id="UP001524499"/>
    </source>
</evidence>
<dbReference type="InterPro" id="IPR011006">
    <property type="entry name" value="CheY-like_superfamily"/>
</dbReference>
<evidence type="ECO:0000256" key="3">
    <source>
        <dbReference type="PROSITE-ProRule" id="PRU00169"/>
    </source>
</evidence>
<comment type="caution">
    <text evidence="6">The sequence shown here is derived from an EMBL/GenBank/DDBJ whole genome shotgun (WGS) entry which is preliminary data.</text>
</comment>
<dbReference type="PANTHER" id="PTHR43228">
    <property type="entry name" value="TWO-COMPONENT RESPONSE REGULATOR"/>
    <property type="match status" value="1"/>
</dbReference>
<keyword evidence="7" id="KW-1185">Reference proteome</keyword>
<proteinExistence type="predicted"/>
<dbReference type="CDD" id="cd17589">
    <property type="entry name" value="REC_TPR"/>
    <property type="match status" value="1"/>
</dbReference>
<dbReference type="SMART" id="SM00028">
    <property type="entry name" value="TPR"/>
    <property type="match status" value="4"/>
</dbReference>
<dbReference type="InterPro" id="IPR011990">
    <property type="entry name" value="TPR-like_helical_dom_sf"/>
</dbReference>
<dbReference type="SUPFAM" id="SSF52172">
    <property type="entry name" value="CheY-like"/>
    <property type="match status" value="1"/>
</dbReference>
<dbReference type="Pfam" id="PF13432">
    <property type="entry name" value="TPR_16"/>
    <property type="match status" value="1"/>
</dbReference>